<proteinExistence type="predicted"/>
<evidence type="ECO:0000256" key="1">
    <source>
        <dbReference type="SAM" id="SignalP"/>
    </source>
</evidence>
<comment type="caution">
    <text evidence="2">The sequence shown here is derived from an EMBL/GenBank/DDBJ whole genome shotgun (WGS) entry which is preliminary data.</text>
</comment>
<feature type="chain" id="PRO_5024871309" description="Cyanophycinase" evidence="1">
    <location>
        <begin position="31"/>
        <end position="355"/>
    </location>
</feature>
<keyword evidence="1" id="KW-0732">Signal</keyword>
<gene>
    <name evidence="2" type="ORF">F7Q92_18715</name>
</gene>
<dbReference type="InterPro" id="IPR029062">
    <property type="entry name" value="Class_I_gatase-like"/>
</dbReference>
<dbReference type="PANTHER" id="PTHR36175:SF1">
    <property type="entry name" value="CYANOPHYCINASE"/>
    <property type="match status" value="1"/>
</dbReference>
<feature type="signal peptide" evidence="1">
    <location>
        <begin position="1"/>
        <end position="30"/>
    </location>
</feature>
<evidence type="ECO:0000313" key="3">
    <source>
        <dbReference type="Proteomes" id="UP000430120"/>
    </source>
</evidence>
<dbReference type="RefSeq" id="WP_151125612.1">
    <property type="nucleotide sequence ID" value="NZ_CP088081.1"/>
</dbReference>
<evidence type="ECO:0008006" key="4">
    <source>
        <dbReference type="Google" id="ProtNLM"/>
    </source>
</evidence>
<accession>A0A643F7L9</accession>
<organism evidence="2 3">
    <name type="scientific">Ideonella dechloratans</name>
    <dbReference type="NCBI Taxonomy" id="36863"/>
    <lineage>
        <taxon>Bacteria</taxon>
        <taxon>Pseudomonadati</taxon>
        <taxon>Pseudomonadota</taxon>
        <taxon>Betaproteobacteria</taxon>
        <taxon>Burkholderiales</taxon>
        <taxon>Sphaerotilaceae</taxon>
        <taxon>Ideonella</taxon>
    </lineage>
</organism>
<dbReference type="PANTHER" id="PTHR36175">
    <property type="entry name" value="CYANOPHYCINASE"/>
    <property type="match status" value="1"/>
</dbReference>
<dbReference type="Proteomes" id="UP000430120">
    <property type="component" value="Unassembled WGS sequence"/>
</dbReference>
<protein>
    <recommendedName>
        <fullName evidence="4">Cyanophycinase</fullName>
    </recommendedName>
</protein>
<keyword evidence="3" id="KW-1185">Reference proteome</keyword>
<name>A0A643F7L9_IDEDE</name>
<reference evidence="2 3" key="1">
    <citation type="submission" date="2019-09" db="EMBL/GenBank/DDBJ databases">
        <title>Draft genome sequences of 48 bacterial type strains from the CCUG.</title>
        <authorList>
            <person name="Tunovic T."/>
            <person name="Pineiro-Iglesias B."/>
            <person name="Unosson C."/>
            <person name="Inganas E."/>
            <person name="Ohlen M."/>
            <person name="Cardew S."/>
            <person name="Jensie-Markopoulos S."/>
            <person name="Salva-Serra F."/>
            <person name="Jaen-Luchoro D."/>
            <person name="Karlsson R."/>
            <person name="Svensson-Stadler L."/>
            <person name="Chun J."/>
            <person name="Moore E."/>
        </authorList>
    </citation>
    <scope>NUCLEOTIDE SEQUENCE [LARGE SCALE GENOMIC DNA]</scope>
    <source>
        <strain evidence="2 3">CCUG 30977</strain>
    </source>
</reference>
<dbReference type="SUPFAM" id="SSF52317">
    <property type="entry name" value="Class I glutamine amidotransferase-like"/>
    <property type="match status" value="1"/>
</dbReference>
<dbReference type="AlphaFoldDB" id="A0A643F7L9"/>
<dbReference type="Gene3D" id="3.40.50.880">
    <property type="match status" value="1"/>
</dbReference>
<dbReference type="EMBL" id="VZPB01000065">
    <property type="protein sequence ID" value="KAB0575341.1"/>
    <property type="molecule type" value="Genomic_DNA"/>
</dbReference>
<dbReference type="OrthoDB" id="9799980at2"/>
<sequence length="355" mass="38466">MPGWSSLSCRTWHRLVCAALGWLCASLAQAEGDSLVLHRVGARENAVAALRGPALYLKGDGPPDSASFAAFLQQVSGDRLDVVVLGASYPDWEGECRTITGLDQVNSCTTIVIRQPQDASDPAVLDAIRRAEVVYFRGGDQCNFMRWRDSPLPAAVRQVVQRGGGTGGGSAGLAIQGSLAVYDGCQGSVSSTSALAEPYRDSVSFSEHLFDWSALRNTLTDSHFVKRDRMGRLMAFLCRQLATGHTAQAWGLGINEGAAVVIDRHGLGTVYGDTAYMVLADRPADSCRREADPVSYAGYKVWRLDAGQQFDFARRPQTGYYRVDVDQGAFSANPYEPPAPAHTLALRERDRLDGF</sequence>
<evidence type="ECO:0000313" key="2">
    <source>
        <dbReference type="EMBL" id="KAB0575341.1"/>
    </source>
</evidence>